<dbReference type="AlphaFoldDB" id="J9CM51"/>
<name>J9CM51_9ZZZZ</name>
<organism evidence="1">
    <name type="scientific">gut metagenome</name>
    <dbReference type="NCBI Taxonomy" id="749906"/>
    <lineage>
        <taxon>unclassified sequences</taxon>
        <taxon>metagenomes</taxon>
        <taxon>organismal metagenomes</taxon>
    </lineage>
</organism>
<protein>
    <submittedName>
        <fullName evidence="1">Geranyltranstransferase</fullName>
    </submittedName>
</protein>
<dbReference type="InterPro" id="IPR008949">
    <property type="entry name" value="Isoprenoid_synthase_dom_sf"/>
</dbReference>
<dbReference type="GO" id="GO:0016740">
    <property type="term" value="F:transferase activity"/>
    <property type="evidence" value="ECO:0007669"/>
    <property type="project" value="UniProtKB-KW"/>
</dbReference>
<comment type="caution">
    <text evidence="1">The sequence shown here is derived from an EMBL/GenBank/DDBJ whole genome shotgun (WGS) entry which is preliminary data.</text>
</comment>
<evidence type="ECO:0000313" key="1">
    <source>
        <dbReference type="EMBL" id="EJX01171.1"/>
    </source>
</evidence>
<dbReference type="Gene3D" id="1.10.600.10">
    <property type="entry name" value="Farnesyl Diphosphate Synthase"/>
    <property type="match status" value="1"/>
</dbReference>
<dbReference type="EMBL" id="AMCI01003071">
    <property type="protein sequence ID" value="EJX01171.1"/>
    <property type="molecule type" value="Genomic_DNA"/>
</dbReference>
<keyword evidence="1" id="KW-0808">Transferase</keyword>
<feature type="non-terminal residue" evidence="1">
    <location>
        <position position="1"/>
    </location>
</feature>
<dbReference type="SUPFAM" id="SSF48576">
    <property type="entry name" value="Terpenoid synthases"/>
    <property type="match status" value="1"/>
</dbReference>
<sequence>DTATLGKTAGKDEKDDKPTWVSLLGLEEAKERARELHDRALTALAMVEADEAVDKGATERLAQLADLIIARSY</sequence>
<proteinExistence type="predicted"/>
<reference evidence="1" key="1">
    <citation type="journal article" date="2012" name="PLoS ONE">
        <title>Gene sets for utilization of primary and secondary nutrition supplies in the distal gut of endangered iberian lynx.</title>
        <authorList>
            <person name="Alcaide M."/>
            <person name="Messina E."/>
            <person name="Richter M."/>
            <person name="Bargiela R."/>
            <person name="Peplies J."/>
            <person name="Huws S.A."/>
            <person name="Newbold C.J."/>
            <person name="Golyshin P.N."/>
            <person name="Simon M.A."/>
            <person name="Lopez G."/>
            <person name="Yakimov M.M."/>
            <person name="Ferrer M."/>
        </authorList>
    </citation>
    <scope>NUCLEOTIDE SEQUENCE</scope>
</reference>
<accession>J9CM51</accession>
<gene>
    <name evidence="1" type="ORF">EVA_10724</name>
</gene>